<dbReference type="AlphaFoldDB" id="A0A2S6GK41"/>
<dbReference type="PANTHER" id="PTHR47691:SF3">
    <property type="entry name" value="HTH-TYPE TRANSCRIPTIONAL REGULATOR RV0890C-RELATED"/>
    <property type="match status" value="1"/>
</dbReference>
<dbReference type="SUPFAM" id="SSF52540">
    <property type="entry name" value="P-loop containing nucleoside triphosphate hydrolases"/>
    <property type="match status" value="1"/>
</dbReference>
<evidence type="ECO:0000313" key="2">
    <source>
        <dbReference type="Proteomes" id="UP000239203"/>
    </source>
</evidence>
<comment type="caution">
    <text evidence="1">The sequence shown here is derived from an EMBL/GenBank/DDBJ whole genome shotgun (WGS) entry which is preliminary data.</text>
</comment>
<proteinExistence type="predicted"/>
<dbReference type="PRINTS" id="PR00364">
    <property type="entry name" value="DISEASERSIST"/>
</dbReference>
<dbReference type="InterPro" id="IPR011990">
    <property type="entry name" value="TPR-like_helical_dom_sf"/>
</dbReference>
<sequence>MSVEPGAEEPGRLANSFVGTADVVFQARDIYGDVHIHAMDGYVRASRSQLRSDIPDFTDRTREVAELTALLDNGSNVVCVWGTGGTGKSTLAVRIGHLVRERFPYAQLYVDLRGADAHPVDPAAVLGRFLLVLGVSARDIPSDLGAREDLYRAALWDKPALVVLDNAHSERQVRPLLPGTGTARVLVTSRQPMQGLAGTEFVELKEFDPASATELLRRTSRTADALDDLAGLCGHLPLALRIVGVKLRLGSTTAVRRDLADASRRLAVLRAGDLSVRASIAVSHGPLPEPLKRCFRLLSLIPGADFAEDAAAAALGMAGPELTEAVRELAEQQLLEWTTPDRLRFHDLLRLYAREEAERSEPPEVWDEVALRHVEWCRARAQEHRDNALNEECPTAAGLRWFDVESANVLEALESAFRLQAWTPAFRLAMAVQDFLRYRGLLREAAHVLGRAADAARGAGEPDDERFALVYLGMVLVEDGRTAETPALYERALALPGSDVERCWTLTHYGIALTRMGHPDEAITRISEALAATTSRADGTGEAWASTHLGNAYRAAGRPTEAVALLQGALDHDRADHGDREIGWILVYLADALADVERWAEAEAALRRSLELGRTLGDLNRQAWVLHHLGEFHARRRHWPELADTTRQLETVAKAMHNERWLAIAAELVARHPIASITITNQPPDEPPPREPDD</sequence>
<dbReference type="Gene3D" id="3.40.50.300">
    <property type="entry name" value="P-loop containing nucleotide triphosphate hydrolases"/>
    <property type="match status" value="1"/>
</dbReference>
<name>A0A2S6GK41_9PSEU</name>
<evidence type="ECO:0000313" key="1">
    <source>
        <dbReference type="EMBL" id="PPK65575.1"/>
    </source>
</evidence>
<reference evidence="1 2" key="1">
    <citation type="submission" date="2018-02" db="EMBL/GenBank/DDBJ databases">
        <title>Genomic Encyclopedia of Archaeal and Bacterial Type Strains, Phase II (KMG-II): from individual species to whole genera.</title>
        <authorList>
            <person name="Goeker M."/>
        </authorList>
    </citation>
    <scope>NUCLEOTIDE SEQUENCE [LARGE SCALE GENOMIC DNA]</scope>
    <source>
        <strain evidence="1 2">YU 961-1</strain>
    </source>
</reference>
<dbReference type="SMART" id="SM00028">
    <property type="entry name" value="TPR"/>
    <property type="match status" value="3"/>
</dbReference>
<dbReference type="Proteomes" id="UP000239203">
    <property type="component" value="Unassembled WGS sequence"/>
</dbReference>
<dbReference type="InterPro" id="IPR019734">
    <property type="entry name" value="TPR_rpt"/>
</dbReference>
<dbReference type="Gene3D" id="1.25.40.10">
    <property type="entry name" value="Tetratricopeptide repeat domain"/>
    <property type="match status" value="1"/>
</dbReference>
<dbReference type="OrthoDB" id="7628974at2"/>
<keyword evidence="2" id="KW-1185">Reference proteome</keyword>
<protein>
    <submittedName>
        <fullName evidence="1">NB-ARC domain-containing protein</fullName>
    </submittedName>
</protein>
<dbReference type="InterPro" id="IPR027417">
    <property type="entry name" value="P-loop_NTPase"/>
</dbReference>
<dbReference type="EMBL" id="PTIX01000013">
    <property type="protein sequence ID" value="PPK65575.1"/>
    <property type="molecule type" value="Genomic_DNA"/>
</dbReference>
<dbReference type="Pfam" id="PF13424">
    <property type="entry name" value="TPR_12"/>
    <property type="match status" value="1"/>
</dbReference>
<accession>A0A2S6GK41</accession>
<dbReference type="SUPFAM" id="SSF48452">
    <property type="entry name" value="TPR-like"/>
    <property type="match status" value="2"/>
</dbReference>
<dbReference type="RefSeq" id="WP_104481010.1">
    <property type="nucleotide sequence ID" value="NZ_CP154825.1"/>
</dbReference>
<gene>
    <name evidence="1" type="ORF">CLV40_11359</name>
</gene>
<organism evidence="1 2">
    <name type="scientific">Actinokineospora auranticolor</name>
    <dbReference type="NCBI Taxonomy" id="155976"/>
    <lineage>
        <taxon>Bacteria</taxon>
        <taxon>Bacillati</taxon>
        <taxon>Actinomycetota</taxon>
        <taxon>Actinomycetes</taxon>
        <taxon>Pseudonocardiales</taxon>
        <taxon>Pseudonocardiaceae</taxon>
        <taxon>Actinokineospora</taxon>
    </lineage>
</organism>
<dbReference type="PANTHER" id="PTHR47691">
    <property type="entry name" value="REGULATOR-RELATED"/>
    <property type="match status" value="1"/>
</dbReference>